<organism evidence="1 2">
    <name type="scientific">Wandonia haliotis</name>
    <dbReference type="NCBI Taxonomy" id="574963"/>
    <lineage>
        <taxon>Bacteria</taxon>
        <taxon>Pseudomonadati</taxon>
        <taxon>Bacteroidota</taxon>
        <taxon>Flavobacteriia</taxon>
        <taxon>Flavobacteriales</taxon>
        <taxon>Crocinitomicaceae</taxon>
        <taxon>Wandonia</taxon>
    </lineage>
</organism>
<name>A0ABN1MKZ0_9FLAO</name>
<keyword evidence="2" id="KW-1185">Reference proteome</keyword>
<proteinExistence type="predicted"/>
<evidence type="ECO:0000313" key="1">
    <source>
        <dbReference type="EMBL" id="GAA0873856.1"/>
    </source>
</evidence>
<dbReference type="RefSeq" id="WP_343784309.1">
    <property type="nucleotide sequence ID" value="NZ_BAAAFH010000003.1"/>
</dbReference>
<sequence>MRNRVITVPKNKDAQEDLNYDRANQLDLIEWRLTDEEFNKLYTLNVFEIINSTCQVLIDDFEDEEITDAVSLQKVKTILDEMIFKDPFPELIQMKEITEYALNYRTGLFFFF</sequence>
<reference evidence="1 2" key="1">
    <citation type="journal article" date="2019" name="Int. J. Syst. Evol. Microbiol.">
        <title>The Global Catalogue of Microorganisms (GCM) 10K type strain sequencing project: providing services to taxonomists for standard genome sequencing and annotation.</title>
        <authorList>
            <consortium name="The Broad Institute Genomics Platform"/>
            <consortium name="The Broad Institute Genome Sequencing Center for Infectious Disease"/>
            <person name="Wu L."/>
            <person name="Ma J."/>
        </authorList>
    </citation>
    <scope>NUCLEOTIDE SEQUENCE [LARGE SCALE GENOMIC DNA]</scope>
    <source>
        <strain evidence="1 2">JCM 16083</strain>
    </source>
</reference>
<evidence type="ECO:0000313" key="2">
    <source>
        <dbReference type="Proteomes" id="UP001501126"/>
    </source>
</evidence>
<accession>A0ABN1MKZ0</accession>
<dbReference type="Proteomes" id="UP001501126">
    <property type="component" value="Unassembled WGS sequence"/>
</dbReference>
<dbReference type="EMBL" id="BAAAFH010000003">
    <property type="protein sequence ID" value="GAA0873856.1"/>
    <property type="molecule type" value="Genomic_DNA"/>
</dbReference>
<comment type="caution">
    <text evidence="1">The sequence shown here is derived from an EMBL/GenBank/DDBJ whole genome shotgun (WGS) entry which is preliminary data.</text>
</comment>
<protein>
    <submittedName>
        <fullName evidence="1">Uncharacterized protein</fullName>
    </submittedName>
</protein>
<gene>
    <name evidence="1" type="ORF">GCM10009118_02640</name>
</gene>